<evidence type="ECO:0000259" key="2">
    <source>
        <dbReference type="Pfam" id="PF13910"/>
    </source>
</evidence>
<accession>D0NAI3</accession>
<dbReference type="HOGENOM" id="CLU_017766_0_0_1"/>
<evidence type="ECO:0000256" key="1">
    <source>
        <dbReference type="SAM" id="Coils"/>
    </source>
</evidence>
<dbReference type="STRING" id="403677.D0NAI3"/>
<evidence type="ECO:0000313" key="3">
    <source>
        <dbReference type="EMBL" id="EEY54841.1"/>
    </source>
</evidence>
<dbReference type="AlphaFoldDB" id="D0NAI3"/>
<dbReference type="OrthoDB" id="49386at2759"/>
<feature type="domain" description="DUF4209" evidence="2">
    <location>
        <begin position="2"/>
        <end position="63"/>
    </location>
</feature>
<keyword evidence="4" id="KW-1185">Reference proteome</keyword>
<dbReference type="InterPro" id="IPR025209">
    <property type="entry name" value="DUF4209"/>
</dbReference>
<protein>
    <recommendedName>
        <fullName evidence="2">DUF4209 domain-containing protein</fullName>
    </recommendedName>
</protein>
<dbReference type="Pfam" id="PF13910">
    <property type="entry name" value="DUF4209"/>
    <property type="match status" value="1"/>
</dbReference>
<keyword evidence="1" id="KW-0175">Coiled coil</keyword>
<dbReference type="Proteomes" id="UP000006643">
    <property type="component" value="Unassembled WGS sequence"/>
</dbReference>
<dbReference type="InParanoid" id="D0NAI3"/>
<dbReference type="PANTHER" id="PTHR31701">
    <property type="entry name" value="ENDOPLASMIC RETICULUM MEMBRANE-ASSOCIATED RNA DEGRADATION PROTEIN"/>
    <property type="match status" value="1"/>
</dbReference>
<proteinExistence type="predicted"/>
<dbReference type="PANTHER" id="PTHR31701:SF2">
    <property type="entry name" value="ENDOPLASMIC RETICULUM MEMBRANE-ASSOCIATED RNA DEGRADATION PROTEIN"/>
    <property type="match status" value="1"/>
</dbReference>
<gene>
    <name evidence="3" type="ORF">PITG_08400</name>
</gene>
<feature type="coiled-coil region" evidence="1">
    <location>
        <begin position="390"/>
        <end position="417"/>
    </location>
</feature>
<dbReference type="EMBL" id="DS028130">
    <property type="protein sequence ID" value="EEY54841.1"/>
    <property type="molecule type" value="Genomic_DNA"/>
</dbReference>
<dbReference type="RefSeq" id="XP_002903786.1">
    <property type="nucleotide sequence ID" value="XM_002903740.1"/>
</dbReference>
<dbReference type="GeneID" id="9475093"/>
<dbReference type="InterPro" id="IPR039635">
    <property type="entry name" value="ERMARD"/>
</dbReference>
<evidence type="ECO:0000313" key="4">
    <source>
        <dbReference type="Proteomes" id="UP000006643"/>
    </source>
</evidence>
<name>D0NAI3_PHYIT</name>
<dbReference type="KEGG" id="pif:PITG_08400"/>
<dbReference type="VEuPathDB" id="FungiDB:PITG_08400"/>
<organism evidence="3 4">
    <name type="scientific">Phytophthora infestans (strain T30-4)</name>
    <name type="common">Potato late blight agent</name>
    <dbReference type="NCBI Taxonomy" id="403677"/>
    <lineage>
        <taxon>Eukaryota</taxon>
        <taxon>Sar</taxon>
        <taxon>Stramenopiles</taxon>
        <taxon>Oomycota</taxon>
        <taxon>Peronosporomycetes</taxon>
        <taxon>Peronosporales</taxon>
        <taxon>Peronosporaceae</taxon>
        <taxon>Phytophthora</taxon>
    </lineage>
</organism>
<dbReference type="eggNOG" id="ENOG502QS21">
    <property type="taxonomic scope" value="Eukaryota"/>
</dbReference>
<reference evidence="4" key="1">
    <citation type="journal article" date="2009" name="Nature">
        <title>Genome sequence and analysis of the Irish potato famine pathogen Phytophthora infestans.</title>
        <authorList>
            <consortium name="The Broad Institute Genome Sequencing Platform"/>
            <person name="Haas B.J."/>
            <person name="Kamoun S."/>
            <person name="Zody M.C."/>
            <person name="Jiang R.H."/>
            <person name="Handsaker R.E."/>
            <person name="Cano L.M."/>
            <person name="Grabherr M."/>
            <person name="Kodira C.D."/>
            <person name="Raffaele S."/>
            <person name="Torto-Alalibo T."/>
            <person name="Bozkurt T.O."/>
            <person name="Ah-Fong A.M."/>
            <person name="Alvarado L."/>
            <person name="Anderson V.L."/>
            <person name="Armstrong M.R."/>
            <person name="Avrova A."/>
            <person name="Baxter L."/>
            <person name="Beynon J."/>
            <person name="Boevink P.C."/>
            <person name="Bollmann S.R."/>
            <person name="Bos J.I."/>
            <person name="Bulone V."/>
            <person name="Cai G."/>
            <person name="Cakir C."/>
            <person name="Carrington J.C."/>
            <person name="Chawner M."/>
            <person name="Conti L."/>
            <person name="Costanzo S."/>
            <person name="Ewan R."/>
            <person name="Fahlgren N."/>
            <person name="Fischbach M.A."/>
            <person name="Fugelstad J."/>
            <person name="Gilroy E.M."/>
            <person name="Gnerre S."/>
            <person name="Green P.J."/>
            <person name="Grenville-Briggs L.J."/>
            <person name="Griffith J."/>
            <person name="Grunwald N.J."/>
            <person name="Horn K."/>
            <person name="Horner N.R."/>
            <person name="Hu C.H."/>
            <person name="Huitema E."/>
            <person name="Jeong D.H."/>
            <person name="Jones A.M."/>
            <person name="Jones J.D."/>
            <person name="Jones R.W."/>
            <person name="Karlsson E.K."/>
            <person name="Kunjeti S.G."/>
            <person name="Lamour K."/>
            <person name="Liu Z."/>
            <person name="Ma L."/>
            <person name="Maclean D."/>
            <person name="Chibucos M.C."/>
            <person name="McDonald H."/>
            <person name="McWalters J."/>
            <person name="Meijer H.J."/>
            <person name="Morgan W."/>
            <person name="Morris P.F."/>
            <person name="Munro C.A."/>
            <person name="O'Neill K."/>
            <person name="Ospina-Giraldo M."/>
            <person name="Pinzon A."/>
            <person name="Pritchard L."/>
            <person name="Ramsahoye B."/>
            <person name="Ren Q."/>
            <person name="Restrepo S."/>
            <person name="Roy S."/>
            <person name="Sadanandom A."/>
            <person name="Savidor A."/>
            <person name="Schornack S."/>
            <person name="Schwartz D.C."/>
            <person name="Schumann U.D."/>
            <person name="Schwessinger B."/>
            <person name="Seyer L."/>
            <person name="Sharpe T."/>
            <person name="Silvar C."/>
            <person name="Song J."/>
            <person name="Studholme D.J."/>
            <person name="Sykes S."/>
            <person name="Thines M."/>
            <person name="van de Vondervoort P.J."/>
            <person name="Phuntumart V."/>
            <person name="Wawra S."/>
            <person name="Weide R."/>
            <person name="Win J."/>
            <person name="Young C."/>
            <person name="Zhou S."/>
            <person name="Fry W."/>
            <person name="Meyers B.C."/>
            <person name="van West P."/>
            <person name="Ristaino J."/>
            <person name="Govers F."/>
            <person name="Birch P.R."/>
            <person name="Whisson S.C."/>
            <person name="Judelson H.S."/>
            <person name="Nusbaum C."/>
        </authorList>
    </citation>
    <scope>NUCLEOTIDE SEQUENCE [LARGE SCALE GENOMIC DNA]</scope>
    <source>
        <strain evidence="4">T30-4</strain>
    </source>
</reference>
<sequence>MILRDLLHSDTLADTLPAGLLRLLKILFLPSGLNLRNLVWHGFIAPCEFPKCFGCLTLLLTMALPSVINGEDGGCQQDLVTILREETPAVREEVVSRWSRAPFIPLGRSNLLRRGVEMLVERGDELYFLFAVFPVLEHALRLEFLRKNQERAGLSSAYGLAQIDAYYSTLDGFGQKDKHQVLLHPAVLRDADKSDGKSGDETDKAQSATNALYEMLPFASLTVLLDLFMMPTGPNLRAKLCHGEANLSSLLCISKAKRSSSFSAITTSSFHPFYRLHRALSASHSAASEFAAFRSLWTSYHLEEKAGRITEFVAALSCHSALKKKKSFALLIGQLNCQLNDVAARIRRDFKRNHCSKSTARPPSKFIQRHLLALGDQDGLSVASCMMEIIACCQRSLKSFRSRIEQLQRLVAEGKARTNHRRSLLTGVFFLPVFERMQLVSLSIVEHQLVHLHDGKLLQCITSFEGCIGSSETSQKSGEQAVDRALQFLNAKAVKIAFPSTIIT</sequence>